<name>A0ABR1C531_NECAM</name>
<accession>A0ABR1C531</accession>
<evidence type="ECO:0000313" key="1">
    <source>
        <dbReference type="EMBL" id="KAK6733626.1"/>
    </source>
</evidence>
<dbReference type="Proteomes" id="UP001303046">
    <property type="component" value="Unassembled WGS sequence"/>
</dbReference>
<organism evidence="1 2">
    <name type="scientific">Necator americanus</name>
    <name type="common">Human hookworm</name>
    <dbReference type="NCBI Taxonomy" id="51031"/>
    <lineage>
        <taxon>Eukaryota</taxon>
        <taxon>Metazoa</taxon>
        <taxon>Ecdysozoa</taxon>
        <taxon>Nematoda</taxon>
        <taxon>Chromadorea</taxon>
        <taxon>Rhabditida</taxon>
        <taxon>Rhabditina</taxon>
        <taxon>Rhabditomorpha</taxon>
        <taxon>Strongyloidea</taxon>
        <taxon>Ancylostomatidae</taxon>
        <taxon>Bunostominae</taxon>
        <taxon>Necator</taxon>
    </lineage>
</organism>
<keyword evidence="2" id="KW-1185">Reference proteome</keyword>
<evidence type="ECO:0000313" key="2">
    <source>
        <dbReference type="Proteomes" id="UP001303046"/>
    </source>
</evidence>
<comment type="caution">
    <text evidence="1">The sequence shown here is derived from an EMBL/GenBank/DDBJ whole genome shotgun (WGS) entry which is preliminary data.</text>
</comment>
<sequence length="115" mass="12696">MHNAILAIDCGDDGRCICHIAYNACENDSLFQCHIVSHSIPVSAVSSLVFQEDERSTTLYLILYSCAVECSCRHQNERQIPDKIVGIVAKGATITKGQGALKQHPYIRTPRVNHS</sequence>
<gene>
    <name evidence="1" type="primary">Necator_chrII.g5194</name>
    <name evidence="1" type="ORF">RB195_017402</name>
</gene>
<proteinExistence type="predicted"/>
<dbReference type="EMBL" id="JAVFWL010000002">
    <property type="protein sequence ID" value="KAK6733626.1"/>
    <property type="molecule type" value="Genomic_DNA"/>
</dbReference>
<protein>
    <submittedName>
        <fullName evidence="1">Uncharacterized protein</fullName>
    </submittedName>
</protein>
<reference evidence="1 2" key="1">
    <citation type="submission" date="2023-08" db="EMBL/GenBank/DDBJ databases">
        <title>A Necator americanus chromosomal reference genome.</title>
        <authorList>
            <person name="Ilik V."/>
            <person name="Petrzelkova K.J."/>
            <person name="Pardy F."/>
            <person name="Fuh T."/>
            <person name="Niatou-Singa F.S."/>
            <person name="Gouil Q."/>
            <person name="Baker L."/>
            <person name="Ritchie M.E."/>
            <person name="Jex A.R."/>
            <person name="Gazzola D."/>
            <person name="Li H."/>
            <person name="Toshio Fujiwara R."/>
            <person name="Zhan B."/>
            <person name="Aroian R.V."/>
            <person name="Pafco B."/>
            <person name="Schwarz E.M."/>
        </authorList>
    </citation>
    <scope>NUCLEOTIDE SEQUENCE [LARGE SCALE GENOMIC DNA]</scope>
    <source>
        <strain evidence="1 2">Aroian</strain>
        <tissue evidence="1">Whole animal</tissue>
    </source>
</reference>